<reference evidence="1 4" key="2">
    <citation type="submission" date="2018-08" db="EMBL/GenBank/DDBJ databases">
        <title>Murine metabolic-syndrome-specific gut microbial biobank.</title>
        <authorList>
            <person name="Liu C."/>
        </authorList>
    </citation>
    <scope>NUCLEOTIDE SEQUENCE [LARGE SCALE GENOMIC DNA]</scope>
    <source>
        <strain evidence="1 4">1XD21-27</strain>
    </source>
</reference>
<dbReference type="AlphaFoldDB" id="A0A364UQI0"/>
<evidence type="ECO:0000313" key="3">
    <source>
        <dbReference type="Proteomes" id="UP000261016"/>
    </source>
</evidence>
<evidence type="ECO:0000313" key="4">
    <source>
        <dbReference type="Proteomes" id="UP000481807"/>
    </source>
</evidence>
<evidence type="ECO:0000313" key="1">
    <source>
        <dbReference type="EMBL" id="NBH29707.1"/>
    </source>
</evidence>
<evidence type="ECO:0000313" key="2">
    <source>
        <dbReference type="EMBL" id="RGM33095.1"/>
    </source>
</evidence>
<dbReference type="Proteomes" id="UP000261016">
    <property type="component" value="Unassembled WGS sequence"/>
</dbReference>
<accession>A0A364UQI0</accession>
<dbReference type="EMBL" id="QSTD01000001">
    <property type="protein sequence ID" value="RGM33095.1"/>
    <property type="molecule type" value="Genomic_DNA"/>
</dbReference>
<dbReference type="GO" id="GO:0030420">
    <property type="term" value="P:establishment of competence for transformation"/>
    <property type="evidence" value="ECO:0007669"/>
    <property type="project" value="InterPro"/>
</dbReference>
<proteinExistence type="predicted"/>
<name>A0A364UQI0_STAWA</name>
<organism evidence="2 3">
    <name type="scientific">Staphylococcus warneri</name>
    <dbReference type="NCBI Taxonomy" id="1292"/>
    <lineage>
        <taxon>Bacteria</taxon>
        <taxon>Bacillati</taxon>
        <taxon>Bacillota</taxon>
        <taxon>Bacilli</taxon>
        <taxon>Bacillales</taxon>
        <taxon>Staphylococcaceae</taxon>
        <taxon>Staphylococcus</taxon>
    </lineage>
</organism>
<comment type="caution">
    <text evidence="2">The sequence shown here is derived from an EMBL/GenBank/DDBJ whole genome shotgun (WGS) entry which is preliminary data.</text>
</comment>
<dbReference type="PIRSF" id="PIRSF021292">
    <property type="entry name" value="Competence_ComGD"/>
    <property type="match status" value="1"/>
</dbReference>
<dbReference type="EMBL" id="QXWP01000001">
    <property type="protein sequence ID" value="NBH29707.1"/>
    <property type="molecule type" value="Genomic_DNA"/>
</dbReference>
<dbReference type="InterPro" id="IPR016785">
    <property type="entry name" value="ComGD"/>
</dbReference>
<dbReference type="NCBIfam" id="NF040982">
    <property type="entry name" value="ComGD"/>
    <property type="match status" value="1"/>
</dbReference>
<dbReference type="Proteomes" id="UP000481807">
    <property type="component" value="Unassembled WGS sequence"/>
</dbReference>
<sequence>MNINLLITQLNYIKSKAISEKQSITLMFNHQSSHINVKEEHGKKYQIKIKDGKIIKITKINLITFDKNGNVNHFGSLNIKMKHSIYKVIFHIEKGRIRYTKL</sequence>
<protein>
    <submittedName>
        <fullName evidence="2">Competence protein</fullName>
    </submittedName>
</protein>
<gene>
    <name evidence="1" type="ORF">D3Z30_01765</name>
    <name evidence="2" type="ORF">DXC19_04700</name>
</gene>
<reference evidence="2 3" key="1">
    <citation type="submission" date="2018-08" db="EMBL/GenBank/DDBJ databases">
        <title>A genome reference for cultivated species of the human gut microbiota.</title>
        <authorList>
            <person name="Zou Y."/>
            <person name="Xue W."/>
            <person name="Luo G."/>
        </authorList>
    </citation>
    <scope>NUCLEOTIDE SEQUENCE [LARGE SCALE GENOMIC DNA]</scope>
    <source>
        <strain evidence="2 3">OM08-17AT</strain>
    </source>
</reference>